<dbReference type="Pfam" id="PF02706">
    <property type="entry name" value="Wzz"/>
    <property type="match status" value="1"/>
</dbReference>
<evidence type="ECO:0000256" key="3">
    <source>
        <dbReference type="ARBA" id="ARBA00022475"/>
    </source>
</evidence>
<dbReference type="InterPro" id="IPR003856">
    <property type="entry name" value="LPS_length_determ_N"/>
</dbReference>
<accession>A0A0Q3WXL5</accession>
<dbReference type="GO" id="GO:0005886">
    <property type="term" value="C:plasma membrane"/>
    <property type="evidence" value="ECO:0007669"/>
    <property type="project" value="UniProtKB-SubCell"/>
</dbReference>
<reference evidence="11 12" key="1">
    <citation type="submission" date="2015-09" db="EMBL/GenBank/DDBJ databases">
        <title>Genome sequencing project for genomic taxonomy and phylogenomics of Bacillus-like bacteria.</title>
        <authorList>
            <person name="Liu B."/>
            <person name="Wang J."/>
            <person name="Zhu Y."/>
            <person name="Liu G."/>
            <person name="Chen Q."/>
            <person name="Chen Z."/>
            <person name="Lan J."/>
            <person name="Che J."/>
            <person name="Ge C."/>
            <person name="Shi H."/>
            <person name="Pan Z."/>
            <person name="Liu X."/>
        </authorList>
    </citation>
    <scope>NUCLEOTIDE SEQUENCE [LARGE SCALE GENOMIC DNA]</scope>
    <source>
        <strain evidence="11 12">LMG 18435</strain>
    </source>
</reference>
<evidence type="ECO:0000256" key="5">
    <source>
        <dbReference type="ARBA" id="ARBA00022989"/>
    </source>
</evidence>
<keyword evidence="5 8" id="KW-1133">Transmembrane helix</keyword>
<gene>
    <name evidence="11" type="ORF">AN964_11410</name>
</gene>
<dbReference type="STRING" id="157838.AN964_11410"/>
<keyword evidence="6 8" id="KW-0472">Membrane</keyword>
<dbReference type="AlphaFoldDB" id="A0A0Q3WXL5"/>
<evidence type="ECO:0000256" key="6">
    <source>
        <dbReference type="ARBA" id="ARBA00023136"/>
    </source>
</evidence>
<evidence type="ECO:0000313" key="11">
    <source>
        <dbReference type="EMBL" id="KQL54045.1"/>
    </source>
</evidence>
<evidence type="ECO:0000313" key="12">
    <source>
        <dbReference type="Proteomes" id="UP000051888"/>
    </source>
</evidence>
<keyword evidence="12" id="KW-1185">Reference proteome</keyword>
<feature type="transmembrane region" description="Helical" evidence="8">
    <location>
        <begin position="18"/>
        <end position="40"/>
    </location>
</feature>
<dbReference type="PANTHER" id="PTHR32309">
    <property type="entry name" value="TYROSINE-PROTEIN KINASE"/>
    <property type="match status" value="1"/>
</dbReference>
<feature type="domain" description="Tyrosine-protein kinase G-rich" evidence="10">
    <location>
        <begin position="141"/>
        <end position="193"/>
    </location>
</feature>
<comment type="subcellular location">
    <subcellularLocation>
        <location evidence="1">Cell membrane</location>
        <topology evidence="1">Multi-pass membrane protein</topology>
    </subcellularLocation>
</comment>
<sequence>MDKTIKFLDIFTILKKRWLLIVLFTILVAAISGILSYFVLTPVYQASTQILVNQRNSNNQLDTALLQSNVDLINTYRDIIKSPIILDKVINNLNLDMTTEKLGKNITVNSQQNSQVFTIIVQNKNAAKAIEIANTVAETFQNDIQSIMKVDNVSILAKSELKQNPIPVKPNKVLNITIGILVGLMFGTGFAFLIEMFDNTLKNDQEIIDLLGLTVIGTIPKMEKRLTRSKKKSAKQKAGDETVASEA</sequence>
<comment type="similarity">
    <text evidence="2">Belongs to the CpsC/CapA family.</text>
</comment>
<keyword evidence="4 8" id="KW-0812">Transmembrane</keyword>
<comment type="caution">
    <text evidence="11">The sequence shown here is derived from an EMBL/GenBank/DDBJ whole genome shotgun (WGS) entry which is preliminary data.</text>
</comment>
<evidence type="ECO:0000259" key="10">
    <source>
        <dbReference type="Pfam" id="PF13807"/>
    </source>
</evidence>
<protein>
    <recommendedName>
        <fullName evidence="13">Capsular polysaccharide biosynthesis protein</fullName>
    </recommendedName>
</protein>
<dbReference type="OrthoDB" id="2360475at2"/>
<organism evidence="11 12">
    <name type="scientific">Heyndrickxia shackletonii</name>
    <dbReference type="NCBI Taxonomy" id="157838"/>
    <lineage>
        <taxon>Bacteria</taxon>
        <taxon>Bacillati</taxon>
        <taxon>Bacillota</taxon>
        <taxon>Bacilli</taxon>
        <taxon>Bacillales</taxon>
        <taxon>Bacillaceae</taxon>
        <taxon>Heyndrickxia</taxon>
    </lineage>
</organism>
<evidence type="ECO:0000256" key="1">
    <source>
        <dbReference type="ARBA" id="ARBA00004651"/>
    </source>
</evidence>
<evidence type="ECO:0000256" key="2">
    <source>
        <dbReference type="ARBA" id="ARBA00006683"/>
    </source>
</evidence>
<dbReference type="PANTHER" id="PTHR32309:SF13">
    <property type="entry name" value="FERRIC ENTEROBACTIN TRANSPORT PROTEIN FEPE"/>
    <property type="match status" value="1"/>
</dbReference>
<evidence type="ECO:0000256" key="4">
    <source>
        <dbReference type="ARBA" id="ARBA00022692"/>
    </source>
</evidence>
<evidence type="ECO:0000256" key="8">
    <source>
        <dbReference type="SAM" id="Phobius"/>
    </source>
</evidence>
<keyword evidence="3" id="KW-1003">Cell membrane</keyword>
<dbReference type="PATRIC" id="fig|157838.3.peg.2510"/>
<dbReference type="Pfam" id="PF13807">
    <property type="entry name" value="GNVR"/>
    <property type="match status" value="1"/>
</dbReference>
<evidence type="ECO:0000256" key="7">
    <source>
        <dbReference type="SAM" id="MobiDB-lite"/>
    </source>
</evidence>
<dbReference type="InterPro" id="IPR032807">
    <property type="entry name" value="GNVR"/>
</dbReference>
<dbReference type="InterPro" id="IPR050445">
    <property type="entry name" value="Bact_polysacc_biosynth/exp"/>
</dbReference>
<feature type="transmembrane region" description="Helical" evidence="8">
    <location>
        <begin position="173"/>
        <end position="194"/>
    </location>
</feature>
<proteinExistence type="inferred from homology"/>
<dbReference type="GO" id="GO:0004713">
    <property type="term" value="F:protein tyrosine kinase activity"/>
    <property type="evidence" value="ECO:0007669"/>
    <property type="project" value="TreeGrafter"/>
</dbReference>
<evidence type="ECO:0000259" key="9">
    <source>
        <dbReference type="Pfam" id="PF02706"/>
    </source>
</evidence>
<feature type="domain" description="Polysaccharide chain length determinant N-terminal" evidence="9">
    <location>
        <begin position="4"/>
        <end position="93"/>
    </location>
</feature>
<dbReference type="RefSeq" id="WP_055739793.1">
    <property type="nucleotide sequence ID" value="NZ_JAAIWL010000056.1"/>
</dbReference>
<dbReference type="Proteomes" id="UP000051888">
    <property type="component" value="Unassembled WGS sequence"/>
</dbReference>
<name>A0A0Q3WXL5_9BACI</name>
<feature type="region of interest" description="Disordered" evidence="7">
    <location>
        <begin position="227"/>
        <end position="247"/>
    </location>
</feature>
<evidence type="ECO:0008006" key="13">
    <source>
        <dbReference type="Google" id="ProtNLM"/>
    </source>
</evidence>
<dbReference type="EMBL" id="LJJC01000004">
    <property type="protein sequence ID" value="KQL54045.1"/>
    <property type="molecule type" value="Genomic_DNA"/>
</dbReference>